<dbReference type="EMBL" id="GFPF01010630">
    <property type="protein sequence ID" value="MAA21776.1"/>
    <property type="molecule type" value="Transcribed_RNA"/>
</dbReference>
<accession>A0A224YVZ2</accession>
<name>A0A224YVZ2_9ACAR</name>
<evidence type="ECO:0000256" key="1">
    <source>
        <dbReference type="SAM" id="MobiDB-lite"/>
    </source>
</evidence>
<evidence type="ECO:0000259" key="2">
    <source>
        <dbReference type="Pfam" id="PF13843"/>
    </source>
</evidence>
<dbReference type="AlphaFoldDB" id="A0A224YVZ2"/>
<dbReference type="InterPro" id="IPR029526">
    <property type="entry name" value="PGBD"/>
</dbReference>
<reference evidence="3" key="1">
    <citation type="journal article" date="2017" name="Parasit. Vectors">
        <title>Sialotranscriptomics of Rhipicephalus zambeziensis reveals intricate expression profiles of secretory proteins and suggests tight temporal transcriptional regulation during blood-feeding.</title>
        <authorList>
            <person name="de Castro M.H."/>
            <person name="de Klerk D."/>
            <person name="Pienaar R."/>
            <person name="Rees D.J.G."/>
            <person name="Mans B.J."/>
        </authorList>
    </citation>
    <scope>NUCLEOTIDE SEQUENCE</scope>
    <source>
        <tissue evidence="3">Salivary glands</tissue>
    </source>
</reference>
<proteinExistence type="predicted"/>
<feature type="region of interest" description="Disordered" evidence="1">
    <location>
        <begin position="477"/>
        <end position="498"/>
    </location>
</feature>
<sequence length="562" mass="64630">MSHSLSIEFLQLSQGTAKVRCLAPQAEMILTMTLKRLPSLRKIILHGALSKTQLVVPCQSGKMCLRVHRRWSPPSIISEDFLAWTSCLICEQSSLYSAQRNPNKVTSMTVNDLEQFMGILLTMSIMKLPQTRMYWSERFRIGQVADTMTRDRWEELKQSLHFNDNQEEPDKDDPERDRLYKVRLLLDHLVAKCHELPKSQKLCVDEQLVPFKGRSSLKQYLPNKPKKWGYKLFLLCDECGLMYNFEVYTGKILPQPGFPDIGASGNIVFRMASVVPRDLNYILYFDNWFCSVDLQVVLKKVGISSVGTVREARLRGCKLPSDKELKREGRGSYVEMETTFEGVSLRAVKWFDNRHVALLSSFASASPEQPVKRFDKKTRTTVNVPRPAIVAVYNESMGGVDLMDMLMALYRIQLRSKKWYRRLFFHLLDVVVVNCWLLHRRDATAADVPRKEQMTLLSFKADIACALRQQGKVATPSRRRPFAPSRVENELQAKKRRGPAALVPSKEIRLDTVDHLPTFSQKKGRCKYPKCTGITRVMCRKCNVHLCFTPGKECLQKFHTDP</sequence>
<dbReference type="Pfam" id="PF13843">
    <property type="entry name" value="DDE_Tnp_1_7"/>
    <property type="match status" value="1"/>
</dbReference>
<dbReference type="PANTHER" id="PTHR47272">
    <property type="entry name" value="DDE_TNP_1_7 DOMAIN-CONTAINING PROTEIN"/>
    <property type="match status" value="1"/>
</dbReference>
<feature type="domain" description="PiggyBac transposable element-derived protein" evidence="2">
    <location>
        <begin position="89"/>
        <end position="436"/>
    </location>
</feature>
<organism evidence="3">
    <name type="scientific">Rhipicephalus zambeziensis</name>
    <dbReference type="NCBI Taxonomy" id="60191"/>
    <lineage>
        <taxon>Eukaryota</taxon>
        <taxon>Metazoa</taxon>
        <taxon>Ecdysozoa</taxon>
        <taxon>Arthropoda</taxon>
        <taxon>Chelicerata</taxon>
        <taxon>Arachnida</taxon>
        <taxon>Acari</taxon>
        <taxon>Parasitiformes</taxon>
        <taxon>Ixodida</taxon>
        <taxon>Ixodoidea</taxon>
        <taxon>Ixodidae</taxon>
        <taxon>Rhipicephalinae</taxon>
        <taxon>Rhipicephalus</taxon>
        <taxon>Rhipicephalus</taxon>
    </lineage>
</organism>
<evidence type="ECO:0000313" key="3">
    <source>
        <dbReference type="EMBL" id="MAA21776.1"/>
    </source>
</evidence>
<protein>
    <submittedName>
        <fullName evidence="3">PiggyBac transposable element-derived protein 2-like</fullName>
    </submittedName>
</protein>
<dbReference type="PANTHER" id="PTHR47272:SF1">
    <property type="entry name" value="PIGGYBAC TRANSPOSABLE ELEMENT-DERIVED PROTEIN 3-LIKE"/>
    <property type="match status" value="1"/>
</dbReference>